<dbReference type="Proteomes" id="UP001556653">
    <property type="component" value="Unassembled WGS sequence"/>
</dbReference>
<organism evidence="1 2">
    <name type="scientific">Spiribacter onubensis</name>
    <dbReference type="NCBI Taxonomy" id="3122420"/>
    <lineage>
        <taxon>Bacteria</taxon>
        <taxon>Pseudomonadati</taxon>
        <taxon>Pseudomonadota</taxon>
        <taxon>Gammaproteobacteria</taxon>
        <taxon>Chromatiales</taxon>
        <taxon>Ectothiorhodospiraceae</taxon>
        <taxon>Spiribacter</taxon>
    </lineage>
</organism>
<dbReference type="InterPro" id="IPR034756">
    <property type="entry name" value="T2SSM_b"/>
</dbReference>
<proteinExistence type="predicted"/>
<sequence>MSVGTWRRITLMMLVGLTAGWFAILRPELNAREMAEDEAERLASRLAAHRTTAARHDEWRTRVETLSRQIRAHPMRLPREPDLPGLLGRIARVATATGTRLIGVEPQSPVTTADYRQRAVTLRLKGEWSGLIDLLVRLEHETRAVTMNRLNLTRRNPDADGPSLTLTLTLTGYWQVGDGALIPSDTGPAGWMASDPGTDGDRPAALARDPFRSRRVEPEGAADALTYLGRIQVGDQVWALVRDASGTIHSRQSGTALPGGGRLGRVTPTAIIVHRPGETGNRGRPVARQRIALNDSGG</sequence>
<dbReference type="Pfam" id="PF10741">
    <property type="entry name" value="T2SSM_b"/>
    <property type="match status" value="1"/>
</dbReference>
<dbReference type="PANTHER" id="PTHR39555:SF1">
    <property type="entry name" value="TYPE IV PILUS INNER MEMBRANE COMPONENT PILO"/>
    <property type="match status" value="1"/>
</dbReference>
<dbReference type="Gene3D" id="3.30.70.60">
    <property type="match status" value="1"/>
</dbReference>
<gene>
    <name evidence="1" type="primary">pilO</name>
    <name evidence="1" type="ORF">V6X64_07585</name>
</gene>
<dbReference type="RefSeq" id="WP_367967316.1">
    <property type="nucleotide sequence ID" value="NZ_JBAKFI010000002.1"/>
</dbReference>
<reference evidence="1 2" key="1">
    <citation type="submission" date="2024-02" db="EMBL/GenBank/DDBJ databases">
        <title>New especies of Spiribacter isolated from saline water.</title>
        <authorList>
            <person name="Leon M.J."/>
            <person name="De La Haba R."/>
            <person name="Sanchez-Porro C."/>
            <person name="Ventosa A."/>
        </authorList>
    </citation>
    <scope>NUCLEOTIDE SEQUENCE [LARGE SCALE GENOMIC DNA]</scope>
    <source>
        <strain evidence="2">ag22IC4-227</strain>
    </source>
</reference>
<keyword evidence="2" id="KW-1185">Reference proteome</keyword>
<dbReference type="EMBL" id="JBAKFJ010000001">
    <property type="protein sequence ID" value="MEX0386848.1"/>
    <property type="molecule type" value="Genomic_DNA"/>
</dbReference>
<evidence type="ECO:0000313" key="2">
    <source>
        <dbReference type="Proteomes" id="UP001556653"/>
    </source>
</evidence>
<dbReference type="InterPro" id="IPR014717">
    <property type="entry name" value="Transl_elong_EF1B/ribsomal_bS6"/>
</dbReference>
<evidence type="ECO:0000313" key="1">
    <source>
        <dbReference type="EMBL" id="MEX0386848.1"/>
    </source>
</evidence>
<dbReference type="PANTHER" id="PTHR39555">
    <property type="entry name" value="FIMBRIAL ASSEMBLY PROTEIN PILO-LIKE PROTEIN-RELATED"/>
    <property type="match status" value="1"/>
</dbReference>
<accession>A0ABV3S9N1</accession>
<comment type="caution">
    <text evidence="1">The sequence shown here is derived from an EMBL/GenBank/DDBJ whole genome shotgun (WGS) entry which is preliminary data.</text>
</comment>
<protein>
    <submittedName>
        <fullName evidence="1">Type 4a pilus biogenesis protein PilO</fullName>
    </submittedName>
</protein>
<name>A0ABV3S9N1_9GAMM</name>